<feature type="transmembrane region" description="Helical" evidence="2">
    <location>
        <begin position="76"/>
        <end position="96"/>
    </location>
</feature>
<feature type="transmembrane region" description="Helical" evidence="2">
    <location>
        <begin position="680"/>
        <end position="707"/>
    </location>
</feature>
<feature type="transmembrane region" description="Helical" evidence="2">
    <location>
        <begin position="649"/>
        <end position="668"/>
    </location>
</feature>
<feature type="transmembrane region" description="Helical" evidence="2">
    <location>
        <begin position="775"/>
        <end position="796"/>
    </location>
</feature>
<dbReference type="PANTHER" id="PTHR43317:SF1">
    <property type="entry name" value="THERMOSPERMINE SYNTHASE ACAULIS5"/>
    <property type="match status" value="1"/>
</dbReference>
<proteinExistence type="predicted"/>
<evidence type="ECO:0008006" key="5">
    <source>
        <dbReference type="Google" id="ProtNLM"/>
    </source>
</evidence>
<feature type="transmembrane region" description="Helical" evidence="2">
    <location>
        <begin position="617"/>
        <end position="637"/>
    </location>
</feature>
<dbReference type="AlphaFoldDB" id="A0A085W532"/>
<feature type="transmembrane region" description="Helical" evidence="2">
    <location>
        <begin position="575"/>
        <end position="597"/>
    </location>
</feature>
<dbReference type="GO" id="GO:0006596">
    <property type="term" value="P:polyamine biosynthetic process"/>
    <property type="evidence" value="ECO:0007669"/>
    <property type="project" value="UniProtKB-KW"/>
</dbReference>
<keyword evidence="4" id="KW-1185">Reference proteome</keyword>
<keyword evidence="2" id="KW-0812">Transmembrane</keyword>
<comment type="caution">
    <text evidence="3">The sequence shown here is derived from an EMBL/GenBank/DDBJ whole genome shotgun (WGS) entry which is preliminary data.</text>
</comment>
<dbReference type="STRING" id="394096.DB31_3909"/>
<dbReference type="PANTHER" id="PTHR43317">
    <property type="entry name" value="THERMOSPERMINE SYNTHASE ACAULIS5"/>
    <property type="match status" value="1"/>
</dbReference>
<dbReference type="EMBL" id="JMCB01000020">
    <property type="protein sequence ID" value="KFE62795.1"/>
    <property type="molecule type" value="Genomic_DNA"/>
</dbReference>
<protein>
    <recommendedName>
        <fullName evidence="5">Spermidine synthase</fullName>
    </recommendedName>
</protein>
<sequence>MAPPSAAAPLRHAPAAAALIASALLAQEVLLARLLSVTTWYSLGYLALSLGLLGMSVGALAVHLWPRGFSPERMGASLAVALTLGSLLTCAASVWLVRVPVVLDLTRLPSTLVSLLQLSVIIALPFAAGGAALAALLTRAQRPGLVYGADLAGSALGALLAAPAISLLGAPRALAATAVLPALALLTLADSRGARLKAGLMGLLVLAPVLSQEALALRHVKGHPPEDGAAAAEGWNSISHVRVSRFHRVPPIYWGPLQDAPQTLTPQAFLLIDGEAGTASCAFQDLRSDLDYLRYDLTSAAHWLRPPGQVLVIGVGGGRDIATALLYRHPSVTGVEVNPLILDMLRGPLAEHAPLARQPGVSLYAEDGRSWLARSPQRFQVIVASLVDTWASTGMGAMTLTENSLYTREAWRLFLDKLQPDGIVSFSRWYDPERPLEVARLVALASAALRDRGIADPSRHLLLVARGELANILVSPSPLRPEDVAVVRERALSGGLRLLLVPGEPPASPWLAAVAEAADDSKLEALSAEAGVDLTATTDDRPFFFLQVPLSAWLSPAKIQELLSSGGGGMLRGNVVAVGAMAIAFGLAALLAVAWILPPLWRKKGTLAPLGPVGKLIIPAWFAALGLGFMLFEIATAQRLHLLLGDPTWALALTLAPLTLAAGLGSTLSERLDPTSGRTLLLLPGLAAGVIALWSVVPSSVISAVLARSFVERALVCVLVAGLPGIVLGFLFPLGLRRVLAVAPEAAAWCWGVNGVLSVVGSGAAVFLSVSWGIGATLACAAGVYGLLALVAPSMARLTART</sequence>
<keyword evidence="1" id="KW-0620">Polyamine biosynthesis</keyword>
<dbReference type="RefSeq" id="WP_044197121.1">
    <property type="nucleotide sequence ID" value="NZ_JMCB01000020.1"/>
</dbReference>
<accession>A0A085W532</accession>
<evidence type="ECO:0000256" key="2">
    <source>
        <dbReference type="SAM" id="Phobius"/>
    </source>
</evidence>
<dbReference type="Proteomes" id="UP000028725">
    <property type="component" value="Unassembled WGS sequence"/>
</dbReference>
<dbReference type="SUPFAM" id="SSF53335">
    <property type="entry name" value="S-adenosyl-L-methionine-dependent methyltransferases"/>
    <property type="match status" value="1"/>
</dbReference>
<dbReference type="CDD" id="cd02440">
    <property type="entry name" value="AdoMet_MTases"/>
    <property type="match status" value="1"/>
</dbReference>
<evidence type="ECO:0000313" key="4">
    <source>
        <dbReference type="Proteomes" id="UP000028725"/>
    </source>
</evidence>
<gene>
    <name evidence="3" type="ORF">DB31_3909</name>
</gene>
<feature type="transmembrane region" description="Helical" evidence="2">
    <location>
        <begin position="144"/>
        <end position="165"/>
    </location>
</feature>
<dbReference type="OrthoDB" id="8540330at2"/>
<keyword evidence="2" id="KW-1133">Transmembrane helix</keyword>
<evidence type="ECO:0000256" key="1">
    <source>
        <dbReference type="ARBA" id="ARBA00023115"/>
    </source>
</evidence>
<reference evidence="3 4" key="1">
    <citation type="submission" date="2014-04" db="EMBL/GenBank/DDBJ databases">
        <title>Genome assembly of Hyalangium minutum DSM 14724.</title>
        <authorList>
            <person name="Sharma G."/>
            <person name="Subramanian S."/>
        </authorList>
    </citation>
    <scope>NUCLEOTIDE SEQUENCE [LARGE SCALE GENOMIC DNA]</scope>
    <source>
        <strain evidence="3 4">DSM 14724</strain>
    </source>
</reference>
<dbReference type="InterPro" id="IPR029063">
    <property type="entry name" value="SAM-dependent_MTases_sf"/>
</dbReference>
<name>A0A085W532_9BACT</name>
<feature type="transmembrane region" description="Helical" evidence="2">
    <location>
        <begin position="714"/>
        <end position="734"/>
    </location>
</feature>
<keyword evidence="2" id="KW-0472">Membrane</keyword>
<feature type="transmembrane region" description="Helical" evidence="2">
    <location>
        <begin position="746"/>
        <end position="768"/>
    </location>
</feature>
<feature type="transmembrane region" description="Helical" evidence="2">
    <location>
        <begin position="116"/>
        <end position="137"/>
    </location>
</feature>
<dbReference type="Gene3D" id="3.40.50.150">
    <property type="entry name" value="Vaccinia Virus protein VP39"/>
    <property type="match status" value="1"/>
</dbReference>
<evidence type="ECO:0000313" key="3">
    <source>
        <dbReference type="EMBL" id="KFE62795.1"/>
    </source>
</evidence>
<feature type="transmembrane region" description="Helical" evidence="2">
    <location>
        <begin position="41"/>
        <end position="64"/>
    </location>
</feature>
<organism evidence="3 4">
    <name type="scientific">Hyalangium minutum</name>
    <dbReference type="NCBI Taxonomy" id="394096"/>
    <lineage>
        <taxon>Bacteria</taxon>
        <taxon>Pseudomonadati</taxon>
        <taxon>Myxococcota</taxon>
        <taxon>Myxococcia</taxon>
        <taxon>Myxococcales</taxon>
        <taxon>Cystobacterineae</taxon>
        <taxon>Archangiaceae</taxon>
        <taxon>Hyalangium</taxon>
    </lineage>
</organism>